<accession>A0A6J1DR60</accession>
<sequence>MVQPIESANTAERRALNGNNDAQHELDAKVTEEQTKAGQEVDPPRRSTRNANTILPPAHPRSGKANRGRGGGTDDLPEDGDDLDPPIHPDDYEPAVENKGIDYSLRDHDLRKHLTATHLATIRQKEDETLREYVTRFKEEQLKVAHCFDDSAMCYFLTGLADETLTVKLGEEAPSTFAEVLQKAKKVLDGQELLKTKLGQTDKRRSNSDSNRRGPYERYTPTTILIFEILTNIEENGLEKLLKRPDKLRGHPEKCSKDRYCRFHRDDGHDTLSCWELKHQIEDLVQDGYFKKYVSKPGASSAQKKEERKHSKTPPRRDDRPAIINTIFGGPSGAQSGNKRKELAREARREVCTIQSRGRPVRRVLVNGGASANILSLTTYLALGWTRTQLKKSSTPLVGFSGESVTPKGYIDLPITIGQGDTQVTQMAEFVVIDGRSSYNSIFG</sequence>
<feature type="compositionally biased region" description="Basic and acidic residues" evidence="1">
    <location>
        <begin position="303"/>
        <end position="321"/>
    </location>
</feature>
<keyword evidence="2" id="KW-1185">Reference proteome</keyword>
<reference evidence="3" key="1">
    <citation type="submission" date="2025-08" db="UniProtKB">
        <authorList>
            <consortium name="RefSeq"/>
        </authorList>
    </citation>
    <scope>IDENTIFICATION</scope>
    <source>
        <strain evidence="3">OHB3-1</strain>
    </source>
</reference>
<feature type="region of interest" description="Disordered" evidence="1">
    <location>
        <begin position="296"/>
        <end position="344"/>
    </location>
</feature>
<feature type="region of interest" description="Disordered" evidence="1">
    <location>
        <begin position="1"/>
        <end position="95"/>
    </location>
</feature>
<dbReference type="AlphaFoldDB" id="A0A6J1DR60"/>
<name>A0A6J1DR60_MOMCH</name>
<protein>
    <submittedName>
        <fullName evidence="3">Uncharacterized protein LOC111023488</fullName>
    </submittedName>
</protein>
<dbReference type="PANTHER" id="PTHR33240:SF15">
    <property type="entry name" value="GAG-PRO-LIKE PROTEIN"/>
    <property type="match status" value="1"/>
</dbReference>
<dbReference type="KEGG" id="mcha:111023488"/>
<organism evidence="2 3">
    <name type="scientific">Momordica charantia</name>
    <name type="common">Bitter gourd</name>
    <name type="synonym">Balsam pear</name>
    <dbReference type="NCBI Taxonomy" id="3673"/>
    <lineage>
        <taxon>Eukaryota</taxon>
        <taxon>Viridiplantae</taxon>
        <taxon>Streptophyta</taxon>
        <taxon>Embryophyta</taxon>
        <taxon>Tracheophyta</taxon>
        <taxon>Spermatophyta</taxon>
        <taxon>Magnoliopsida</taxon>
        <taxon>eudicotyledons</taxon>
        <taxon>Gunneridae</taxon>
        <taxon>Pentapetalae</taxon>
        <taxon>rosids</taxon>
        <taxon>fabids</taxon>
        <taxon>Cucurbitales</taxon>
        <taxon>Cucurbitaceae</taxon>
        <taxon>Momordiceae</taxon>
        <taxon>Momordica</taxon>
    </lineage>
</organism>
<feature type="compositionally biased region" description="Basic and acidic residues" evidence="1">
    <location>
        <begin position="198"/>
        <end position="216"/>
    </location>
</feature>
<gene>
    <name evidence="3" type="primary">LOC111023488</name>
</gene>
<dbReference type="InterPro" id="IPR021109">
    <property type="entry name" value="Peptidase_aspartic_dom_sf"/>
</dbReference>
<dbReference type="GeneID" id="111023488"/>
<dbReference type="Proteomes" id="UP000504603">
    <property type="component" value="Unplaced"/>
</dbReference>
<feature type="compositionally biased region" description="Acidic residues" evidence="1">
    <location>
        <begin position="75"/>
        <end position="84"/>
    </location>
</feature>
<evidence type="ECO:0000313" key="3">
    <source>
        <dbReference type="RefSeq" id="XP_022156638.1"/>
    </source>
</evidence>
<evidence type="ECO:0000256" key="1">
    <source>
        <dbReference type="SAM" id="MobiDB-lite"/>
    </source>
</evidence>
<dbReference type="Gene3D" id="2.40.70.10">
    <property type="entry name" value="Acid Proteases"/>
    <property type="match status" value="1"/>
</dbReference>
<feature type="compositionally biased region" description="Polar residues" evidence="1">
    <location>
        <begin position="1"/>
        <end position="10"/>
    </location>
</feature>
<evidence type="ECO:0000313" key="2">
    <source>
        <dbReference type="Proteomes" id="UP000504603"/>
    </source>
</evidence>
<dbReference type="CDD" id="cd00303">
    <property type="entry name" value="retropepsin_like"/>
    <property type="match status" value="1"/>
</dbReference>
<dbReference type="OrthoDB" id="1751689at2759"/>
<feature type="compositionally biased region" description="Basic and acidic residues" evidence="1">
    <location>
        <begin position="22"/>
        <end position="35"/>
    </location>
</feature>
<dbReference type="PANTHER" id="PTHR33240">
    <property type="entry name" value="OS08G0508500 PROTEIN"/>
    <property type="match status" value="1"/>
</dbReference>
<dbReference type="RefSeq" id="XP_022156638.1">
    <property type="nucleotide sequence ID" value="XM_022300946.1"/>
</dbReference>
<feature type="region of interest" description="Disordered" evidence="1">
    <location>
        <begin position="198"/>
        <end position="217"/>
    </location>
</feature>
<proteinExistence type="predicted"/>